<dbReference type="Pfam" id="PF03795">
    <property type="entry name" value="YCII"/>
    <property type="match status" value="1"/>
</dbReference>
<dbReference type="InterPro" id="IPR005545">
    <property type="entry name" value="YCII"/>
</dbReference>
<organism evidence="3 4">
    <name type="scientific">Leisingera daeponensis</name>
    <dbReference type="NCBI Taxonomy" id="405746"/>
    <lineage>
        <taxon>Bacteria</taxon>
        <taxon>Pseudomonadati</taxon>
        <taxon>Pseudomonadota</taxon>
        <taxon>Alphaproteobacteria</taxon>
        <taxon>Rhodobacterales</taxon>
        <taxon>Roseobacteraceae</taxon>
        <taxon>Leisingera</taxon>
    </lineage>
</organism>
<evidence type="ECO:0000256" key="1">
    <source>
        <dbReference type="ARBA" id="ARBA00007689"/>
    </source>
</evidence>
<name>A0ABS7NJ66_9RHOB</name>
<evidence type="ECO:0000313" key="3">
    <source>
        <dbReference type="EMBL" id="MBY6141254.1"/>
    </source>
</evidence>
<comment type="caution">
    <text evidence="3">The sequence shown here is derived from an EMBL/GenBank/DDBJ whole genome shotgun (WGS) entry which is preliminary data.</text>
</comment>
<gene>
    <name evidence="3" type="ORF">KUV26_17595</name>
</gene>
<protein>
    <recommendedName>
        <fullName evidence="2">YCII-related domain-containing protein</fullName>
    </recommendedName>
</protein>
<dbReference type="Gene3D" id="3.30.70.1060">
    <property type="entry name" value="Dimeric alpha+beta barrel"/>
    <property type="match status" value="1"/>
</dbReference>
<proteinExistence type="inferred from homology"/>
<keyword evidence="4" id="KW-1185">Reference proteome</keyword>
<evidence type="ECO:0000313" key="4">
    <source>
        <dbReference type="Proteomes" id="UP000766629"/>
    </source>
</evidence>
<dbReference type="PANTHER" id="PTHR33606">
    <property type="entry name" value="PROTEIN YCII"/>
    <property type="match status" value="1"/>
</dbReference>
<accession>A0ABS7NJ66</accession>
<dbReference type="RefSeq" id="WP_222509329.1">
    <property type="nucleotide sequence ID" value="NZ_JAHVJA010000009.1"/>
</dbReference>
<comment type="similarity">
    <text evidence="1">Belongs to the YciI family.</text>
</comment>
<reference evidence="3 4" key="1">
    <citation type="submission" date="2021-06" db="EMBL/GenBank/DDBJ databases">
        <title>50 bacteria genomes isolated from Dapeng, Shenzhen, China.</title>
        <authorList>
            <person name="Zheng W."/>
            <person name="Yu S."/>
            <person name="Huang Y."/>
        </authorList>
    </citation>
    <scope>NUCLEOTIDE SEQUENCE [LARGE SCALE GENOMIC DNA]</scope>
    <source>
        <strain evidence="3 4">DP1N14-2</strain>
    </source>
</reference>
<dbReference type="SUPFAM" id="SSF54909">
    <property type="entry name" value="Dimeric alpha+beta barrel"/>
    <property type="match status" value="1"/>
</dbReference>
<dbReference type="EMBL" id="JAHVJA010000009">
    <property type="protein sequence ID" value="MBY6141254.1"/>
    <property type="molecule type" value="Genomic_DNA"/>
</dbReference>
<sequence length="102" mass="11198">MHFVVHALDKPDAVERRLSHLAAHRAYLDTAPDAHGLTVLLSGPLTIGDQETMTGSFFLLEAPHLEAVEEMIAQDPLRLANVWETVCINKVLIRQNKMGGSG</sequence>
<dbReference type="InterPro" id="IPR051807">
    <property type="entry name" value="Sec-metab_biosynth-assoc"/>
</dbReference>
<feature type="domain" description="YCII-related" evidence="2">
    <location>
        <begin position="1"/>
        <end position="88"/>
    </location>
</feature>
<dbReference type="PANTHER" id="PTHR33606:SF3">
    <property type="entry name" value="PROTEIN YCII"/>
    <property type="match status" value="1"/>
</dbReference>
<evidence type="ECO:0000259" key="2">
    <source>
        <dbReference type="Pfam" id="PF03795"/>
    </source>
</evidence>
<dbReference type="InterPro" id="IPR011008">
    <property type="entry name" value="Dimeric_a/b-barrel"/>
</dbReference>
<dbReference type="Proteomes" id="UP000766629">
    <property type="component" value="Unassembled WGS sequence"/>
</dbReference>